<dbReference type="Gene3D" id="3.40.250.10">
    <property type="entry name" value="Rhodanese-like domain"/>
    <property type="match status" value="1"/>
</dbReference>
<dbReference type="AlphaFoldDB" id="A0A9N9WVD5"/>
<dbReference type="PROSITE" id="PS50206">
    <property type="entry name" value="RHODANESE_3"/>
    <property type="match status" value="1"/>
</dbReference>
<gene>
    <name evidence="3" type="ORF">CHIRRI_LOCUS8316</name>
</gene>
<dbReference type="InterPro" id="IPR001763">
    <property type="entry name" value="Rhodanese-like_dom"/>
</dbReference>
<dbReference type="PANTHER" id="PTHR44086:SF10">
    <property type="entry name" value="THIOSULFATE SULFURTRANSFERASE_RHODANESE-LIKE DOMAIN-CONTAINING PROTEIN 3"/>
    <property type="match status" value="1"/>
</dbReference>
<sequence>MNSFLKFTILLSISCLLACSASEILSYQEVKEGFKNPKNNFFDVREKIELVETGKYPNDPTNVQMVNLEAAFDLSPEEFQQTYNRAKPDINDPIIFLCKKGIRAKLAYEQITAKGYTDVKYYKGSWNEWCVLEGLTCYENP</sequence>
<proteinExistence type="predicted"/>
<protein>
    <recommendedName>
        <fullName evidence="2">Rhodanese domain-containing protein</fullName>
    </recommendedName>
</protein>
<reference evidence="3" key="2">
    <citation type="submission" date="2022-10" db="EMBL/GenBank/DDBJ databases">
        <authorList>
            <consortium name="ENA_rothamsted_submissions"/>
            <consortium name="culmorum"/>
            <person name="King R."/>
        </authorList>
    </citation>
    <scope>NUCLEOTIDE SEQUENCE</scope>
</reference>
<keyword evidence="1" id="KW-0732">Signal</keyword>
<evidence type="ECO:0000256" key="1">
    <source>
        <dbReference type="SAM" id="SignalP"/>
    </source>
</evidence>
<evidence type="ECO:0000313" key="3">
    <source>
        <dbReference type="EMBL" id="CAG9805444.1"/>
    </source>
</evidence>
<feature type="domain" description="Rhodanese" evidence="2">
    <location>
        <begin position="74"/>
        <end position="131"/>
    </location>
</feature>
<dbReference type="SUPFAM" id="SSF52821">
    <property type="entry name" value="Rhodanese/Cell cycle control phosphatase"/>
    <property type="match status" value="1"/>
</dbReference>
<feature type="chain" id="PRO_5040478103" description="Rhodanese domain-containing protein" evidence="1">
    <location>
        <begin position="22"/>
        <end position="141"/>
    </location>
</feature>
<evidence type="ECO:0000259" key="2">
    <source>
        <dbReference type="PROSITE" id="PS50206"/>
    </source>
</evidence>
<organism evidence="3 4">
    <name type="scientific">Chironomus riparius</name>
    <dbReference type="NCBI Taxonomy" id="315576"/>
    <lineage>
        <taxon>Eukaryota</taxon>
        <taxon>Metazoa</taxon>
        <taxon>Ecdysozoa</taxon>
        <taxon>Arthropoda</taxon>
        <taxon>Hexapoda</taxon>
        <taxon>Insecta</taxon>
        <taxon>Pterygota</taxon>
        <taxon>Neoptera</taxon>
        <taxon>Endopterygota</taxon>
        <taxon>Diptera</taxon>
        <taxon>Nematocera</taxon>
        <taxon>Chironomoidea</taxon>
        <taxon>Chironomidae</taxon>
        <taxon>Chironominae</taxon>
        <taxon>Chironomus</taxon>
    </lineage>
</organism>
<dbReference type="Pfam" id="PF00581">
    <property type="entry name" value="Rhodanese"/>
    <property type="match status" value="1"/>
</dbReference>
<dbReference type="PANTHER" id="PTHR44086">
    <property type="entry name" value="THIOSULFATE SULFURTRANSFERASE RDL2, MITOCHONDRIAL-RELATED"/>
    <property type="match status" value="1"/>
</dbReference>
<dbReference type="EMBL" id="OU895878">
    <property type="protein sequence ID" value="CAG9805444.1"/>
    <property type="molecule type" value="Genomic_DNA"/>
</dbReference>
<reference evidence="3" key="1">
    <citation type="submission" date="2022-01" db="EMBL/GenBank/DDBJ databases">
        <authorList>
            <person name="King R."/>
        </authorList>
    </citation>
    <scope>NUCLEOTIDE SEQUENCE</scope>
</reference>
<feature type="signal peptide" evidence="1">
    <location>
        <begin position="1"/>
        <end position="21"/>
    </location>
</feature>
<accession>A0A9N9WVD5</accession>
<dbReference type="OrthoDB" id="566238at2759"/>
<evidence type="ECO:0000313" key="4">
    <source>
        <dbReference type="Proteomes" id="UP001153620"/>
    </source>
</evidence>
<dbReference type="SMART" id="SM00450">
    <property type="entry name" value="RHOD"/>
    <property type="match status" value="1"/>
</dbReference>
<dbReference type="Proteomes" id="UP001153620">
    <property type="component" value="Chromosome 2"/>
</dbReference>
<name>A0A9N9WVD5_9DIPT</name>
<dbReference type="InterPro" id="IPR036873">
    <property type="entry name" value="Rhodanese-like_dom_sf"/>
</dbReference>
<keyword evidence="4" id="KW-1185">Reference proteome</keyword>